<dbReference type="SUPFAM" id="SSF101148">
    <property type="entry name" value="Plant invertase/pectin methylesterase inhibitor"/>
    <property type="match status" value="1"/>
</dbReference>
<dbReference type="AlphaFoldDB" id="A0AAW1KQI7"/>
<evidence type="ECO:0000313" key="3">
    <source>
        <dbReference type="Proteomes" id="UP001443914"/>
    </source>
</evidence>
<comment type="caution">
    <text evidence="2">The sequence shown here is derived from an EMBL/GenBank/DDBJ whole genome shotgun (WGS) entry which is preliminary data.</text>
</comment>
<gene>
    <name evidence="2" type="ORF">RND81_05G035300</name>
</gene>
<evidence type="ECO:0000313" key="2">
    <source>
        <dbReference type="EMBL" id="KAK9723931.1"/>
    </source>
</evidence>
<dbReference type="GO" id="GO:0004857">
    <property type="term" value="F:enzyme inhibitor activity"/>
    <property type="evidence" value="ECO:0007669"/>
    <property type="project" value="InterPro"/>
</dbReference>
<name>A0AAW1KQI7_SAPOF</name>
<reference evidence="2" key="1">
    <citation type="submission" date="2024-03" db="EMBL/GenBank/DDBJ databases">
        <title>WGS assembly of Saponaria officinalis var. Norfolk2.</title>
        <authorList>
            <person name="Jenkins J."/>
            <person name="Shu S."/>
            <person name="Grimwood J."/>
            <person name="Barry K."/>
            <person name="Goodstein D."/>
            <person name="Schmutz J."/>
            <person name="Leebens-Mack J."/>
            <person name="Osbourn A."/>
        </authorList>
    </citation>
    <scope>NUCLEOTIDE SEQUENCE [LARGE SCALE GENOMIC DNA]</scope>
    <source>
        <strain evidence="2">JIC</strain>
    </source>
</reference>
<keyword evidence="3" id="KW-1185">Reference proteome</keyword>
<sequence length="181" mass="20114">MLPHKYNPSLICIQFLAIVNLAIAPIANGDGPLIANICNKSPYPRECAECIFKNPNATQMGTHELVGVVEYCTYDLAGIVQRSFDDQATMATDAYARDRYTDCSKSIMAFSNAVATAMTLWWNRNDPSAKQNFNSAKTEYDNCKLAIGELNQSRGIPSDVSDLFIKLSFLYQDTYAIMLKS</sequence>
<feature type="signal peptide" evidence="1">
    <location>
        <begin position="1"/>
        <end position="29"/>
    </location>
</feature>
<evidence type="ECO:0000256" key="1">
    <source>
        <dbReference type="SAM" id="SignalP"/>
    </source>
</evidence>
<feature type="chain" id="PRO_5043822362" description="Pectinesterase inhibitor domain-containing protein" evidence="1">
    <location>
        <begin position="30"/>
        <end position="181"/>
    </location>
</feature>
<accession>A0AAW1KQI7</accession>
<dbReference type="Proteomes" id="UP001443914">
    <property type="component" value="Unassembled WGS sequence"/>
</dbReference>
<proteinExistence type="predicted"/>
<keyword evidence="1" id="KW-0732">Signal</keyword>
<evidence type="ECO:0008006" key="4">
    <source>
        <dbReference type="Google" id="ProtNLM"/>
    </source>
</evidence>
<dbReference type="InterPro" id="IPR035513">
    <property type="entry name" value="Invertase/methylesterase_inhib"/>
</dbReference>
<organism evidence="2 3">
    <name type="scientific">Saponaria officinalis</name>
    <name type="common">Common soapwort</name>
    <name type="synonym">Lychnis saponaria</name>
    <dbReference type="NCBI Taxonomy" id="3572"/>
    <lineage>
        <taxon>Eukaryota</taxon>
        <taxon>Viridiplantae</taxon>
        <taxon>Streptophyta</taxon>
        <taxon>Embryophyta</taxon>
        <taxon>Tracheophyta</taxon>
        <taxon>Spermatophyta</taxon>
        <taxon>Magnoliopsida</taxon>
        <taxon>eudicotyledons</taxon>
        <taxon>Gunneridae</taxon>
        <taxon>Pentapetalae</taxon>
        <taxon>Caryophyllales</taxon>
        <taxon>Caryophyllaceae</taxon>
        <taxon>Caryophylleae</taxon>
        <taxon>Saponaria</taxon>
    </lineage>
</organism>
<protein>
    <recommendedName>
        <fullName evidence="4">Pectinesterase inhibitor domain-containing protein</fullName>
    </recommendedName>
</protein>
<dbReference type="Gene3D" id="1.20.140.40">
    <property type="entry name" value="Invertase/pectin methylesterase inhibitor family protein"/>
    <property type="match status" value="1"/>
</dbReference>
<dbReference type="NCBIfam" id="TIGR01614">
    <property type="entry name" value="PME_inhib"/>
    <property type="match status" value="1"/>
</dbReference>
<dbReference type="EMBL" id="JBDFQZ010000005">
    <property type="protein sequence ID" value="KAK9723931.1"/>
    <property type="molecule type" value="Genomic_DNA"/>
</dbReference>
<dbReference type="InterPro" id="IPR006501">
    <property type="entry name" value="Pectinesterase_inhib_dom"/>
</dbReference>